<evidence type="ECO:0000256" key="1">
    <source>
        <dbReference type="SAM" id="MobiDB-lite"/>
    </source>
</evidence>
<keyword evidence="2" id="KW-0812">Transmembrane</keyword>
<protein>
    <recommendedName>
        <fullName evidence="3">Zinc-ribbon domain-containing protein</fullName>
    </recommendedName>
</protein>
<organism evidence="4 5">
    <name type="scientific">Aeoliella mucimassa</name>
    <dbReference type="NCBI Taxonomy" id="2527972"/>
    <lineage>
        <taxon>Bacteria</taxon>
        <taxon>Pseudomonadati</taxon>
        <taxon>Planctomycetota</taxon>
        <taxon>Planctomycetia</taxon>
        <taxon>Pirellulales</taxon>
        <taxon>Lacipirellulaceae</taxon>
        <taxon>Aeoliella</taxon>
    </lineage>
</organism>
<evidence type="ECO:0000256" key="2">
    <source>
        <dbReference type="SAM" id="Phobius"/>
    </source>
</evidence>
<sequence>MDDDWDDWQDDSTDWDDSEYPDEYESSDSFDLVPCPHCGADIVDEAVRCPICGEYVSFSTSPWQGKPWWWIVVSLLGVGATIVALLLL</sequence>
<feature type="domain" description="Zinc-ribbon" evidence="3">
    <location>
        <begin position="35"/>
        <end position="53"/>
    </location>
</feature>
<proteinExistence type="predicted"/>
<gene>
    <name evidence="4" type="ORF">Pan181_16750</name>
</gene>
<dbReference type="EMBL" id="CP036278">
    <property type="protein sequence ID" value="QDU55486.1"/>
    <property type="molecule type" value="Genomic_DNA"/>
</dbReference>
<feature type="transmembrane region" description="Helical" evidence="2">
    <location>
        <begin position="68"/>
        <end position="87"/>
    </location>
</feature>
<evidence type="ECO:0000259" key="3">
    <source>
        <dbReference type="Pfam" id="PF13240"/>
    </source>
</evidence>
<reference evidence="4 5" key="1">
    <citation type="submission" date="2019-02" db="EMBL/GenBank/DDBJ databases">
        <title>Deep-cultivation of Planctomycetes and their phenomic and genomic characterization uncovers novel biology.</title>
        <authorList>
            <person name="Wiegand S."/>
            <person name="Jogler M."/>
            <person name="Boedeker C."/>
            <person name="Pinto D."/>
            <person name="Vollmers J."/>
            <person name="Rivas-Marin E."/>
            <person name="Kohn T."/>
            <person name="Peeters S.H."/>
            <person name="Heuer A."/>
            <person name="Rast P."/>
            <person name="Oberbeckmann S."/>
            <person name="Bunk B."/>
            <person name="Jeske O."/>
            <person name="Meyerdierks A."/>
            <person name="Storesund J.E."/>
            <person name="Kallscheuer N."/>
            <person name="Luecker S."/>
            <person name="Lage O.M."/>
            <person name="Pohl T."/>
            <person name="Merkel B.J."/>
            <person name="Hornburger P."/>
            <person name="Mueller R.-W."/>
            <person name="Bruemmer F."/>
            <person name="Labrenz M."/>
            <person name="Spormann A.M."/>
            <person name="Op den Camp H."/>
            <person name="Overmann J."/>
            <person name="Amann R."/>
            <person name="Jetten M.S.M."/>
            <person name="Mascher T."/>
            <person name="Medema M.H."/>
            <person name="Devos D.P."/>
            <person name="Kaster A.-K."/>
            <person name="Ovreas L."/>
            <person name="Rohde M."/>
            <person name="Galperin M.Y."/>
            <person name="Jogler C."/>
        </authorList>
    </citation>
    <scope>NUCLEOTIDE SEQUENCE [LARGE SCALE GENOMIC DNA]</scope>
    <source>
        <strain evidence="4 5">Pan181</strain>
    </source>
</reference>
<keyword evidence="5" id="KW-1185">Reference proteome</keyword>
<dbReference type="InterPro" id="IPR026870">
    <property type="entry name" value="Zinc_ribbon_dom"/>
</dbReference>
<dbReference type="AlphaFoldDB" id="A0A518ALB1"/>
<evidence type="ECO:0000313" key="4">
    <source>
        <dbReference type="EMBL" id="QDU55486.1"/>
    </source>
</evidence>
<dbReference type="Pfam" id="PF13240">
    <property type="entry name" value="Zn_Ribbon_1"/>
    <property type="match status" value="1"/>
</dbReference>
<accession>A0A518ALB1</accession>
<dbReference type="Proteomes" id="UP000315750">
    <property type="component" value="Chromosome"/>
</dbReference>
<keyword evidence="2" id="KW-0472">Membrane</keyword>
<evidence type="ECO:0000313" key="5">
    <source>
        <dbReference type="Proteomes" id="UP000315750"/>
    </source>
</evidence>
<name>A0A518ALB1_9BACT</name>
<feature type="region of interest" description="Disordered" evidence="1">
    <location>
        <begin position="1"/>
        <end position="28"/>
    </location>
</feature>
<dbReference type="RefSeq" id="WP_197529032.1">
    <property type="nucleotide sequence ID" value="NZ_CP036278.1"/>
</dbReference>
<dbReference type="KEGG" id="amuc:Pan181_16750"/>
<keyword evidence="2" id="KW-1133">Transmembrane helix</keyword>